<dbReference type="Pfam" id="PF01490">
    <property type="entry name" value="Aa_trans"/>
    <property type="match status" value="1"/>
</dbReference>
<evidence type="ECO:0000256" key="4">
    <source>
        <dbReference type="ARBA" id="ARBA00023136"/>
    </source>
</evidence>
<feature type="transmembrane region" description="Helical" evidence="7">
    <location>
        <begin position="45"/>
        <end position="70"/>
    </location>
</feature>
<accession>A0A812BJJ1</accession>
<feature type="transmembrane region" description="Helical" evidence="7">
    <location>
        <begin position="296"/>
        <end position="319"/>
    </location>
</feature>
<comment type="similarity">
    <text evidence="6">Belongs to the TMEM104 family.</text>
</comment>
<reference evidence="9" key="1">
    <citation type="submission" date="2021-01" db="EMBL/GenBank/DDBJ databases">
        <authorList>
            <person name="Li R."/>
            <person name="Bekaert M."/>
        </authorList>
    </citation>
    <scope>NUCLEOTIDE SEQUENCE</scope>
    <source>
        <strain evidence="9">Farmed</strain>
    </source>
</reference>
<feature type="transmembrane region" description="Helical" evidence="7">
    <location>
        <begin position="130"/>
        <end position="149"/>
    </location>
</feature>
<dbReference type="AlphaFoldDB" id="A0A812BJJ1"/>
<feature type="transmembrane region" description="Helical" evidence="7">
    <location>
        <begin position="392"/>
        <end position="410"/>
    </location>
</feature>
<evidence type="ECO:0000313" key="10">
    <source>
        <dbReference type="Proteomes" id="UP000597762"/>
    </source>
</evidence>
<dbReference type="InterPro" id="IPR013057">
    <property type="entry name" value="AA_transpt_TM"/>
</dbReference>
<dbReference type="PANTHER" id="PTHR16189">
    <property type="entry name" value="TRANSMEMBRANE PROTEIN 104-RELATED"/>
    <property type="match status" value="1"/>
</dbReference>
<evidence type="ECO:0000256" key="1">
    <source>
        <dbReference type="ARBA" id="ARBA00004141"/>
    </source>
</evidence>
<keyword evidence="4 7" id="KW-0472">Membrane</keyword>
<gene>
    <name evidence="9" type="ORF">SPHA_17238</name>
</gene>
<keyword evidence="10" id="KW-1185">Reference proteome</keyword>
<keyword evidence="2 7" id="KW-0812">Transmembrane</keyword>
<feature type="transmembrane region" description="Helical" evidence="7">
    <location>
        <begin position="350"/>
        <end position="371"/>
    </location>
</feature>
<evidence type="ECO:0000256" key="7">
    <source>
        <dbReference type="SAM" id="Phobius"/>
    </source>
</evidence>
<keyword evidence="3 7" id="KW-1133">Transmembrane helix</keyword>
<protein>
    <submittedName>
        <fullName evidence="9">Transmembrane protein 104</fullName>
    </submittedName>
</protein>
<evidence type="ECO:0000256" key="6">
    <source>
        <dbReference type="ARBA" id="ARBA00038166"/>
    </source>
</evidence>
<dbReference type="GO" id="GO:0016020">
    <property type="term" value="C:membrane"/>
    <property type="evidence" value="ECO:0007669"/>
    <property type="project" value="UniProtKB-SubCell"/>
</dbReference>
<proteinExistence type="inferred from homology"/>
<feature type="domain" description="Amino acid transporter transmembrane" evidence="8">
    <location>
        <begin position="13"/>
        <end position="69"/>
    </location>
</feature>
<feature type="transmembrane region" description="Helical" evidence="7">
    <location>
        <begin position="12"/>
        <end position="33"/>
    </location>
</feature>
<evidence type="ECO:0000256" key="3">
    <source>
        <dbReference type="ARBA" id="ARBA00022989"/>
    </source>
</evidence>
<comment type="caution">
    <text evidence="9">The sequence shown here is derived from an EMBL/GenBank/DDBJ whole genome shotgun (WGS) entry which is preliminary data.</text>
</comment>
<sequence length="447" mass="50966">MPGELTETGSQYSSWVGLIYIFNLIVGTGALAMPKTFYSAGWLMSTVFLIVLAFFSYLTVTFVTEAMGVANFKVKMTRKHSTHKKDLITYEPSEDSPLIEEDTSINRETENAYMFAVTERTEMGQMASMFFNKVGVSAFYFCIIIYLYGDLAIYGVTVPKSIRDIACTYQLNNETKCNRTLKDHDPCWPSLNLNRWHSYQIFIILFALCLGPFTFFNIQKTGLLQIFTSVFRWTSFIIMIVLALLRLSKGEGKGKPATADFTEIPSLFGVSSIRLCVTILYLVSDTNQNKSHIFRLFTGDYILALIFYALLSFTGIFAFQHIEDVYTLNFLPNPCEDSKTAITNIKFIEYFLVLFPVFTLSSNFPIIAVTLRNNLKTLFFNKNRPFSWFVDRIVFPLLALLPPLSIALVTDRVDFLVDGPFIISFSKTNKVILFRSVFSSLFQFVIT</sequence>
<feature type="transmembrane region" description="Helical" evidence="7">
    <location>
        <begin position="230"/>
        <end position="247"/>
    </location>
</feature>
<dbReference type="Proteomes" id="UP000597762">
    <property type="component" value="Unassembled WGS sequence"/>
</dbReference>
<comment type="subcellular location">
    <subcellularLocation>
        <location evidence="1">Membrane</location>
        <topology evidence="1">Multi-pass membrane protein</topology>
    </subcellularLocation>
</comment>
<evidence type="ECO:0000313" key="9">
    <source>
        <dbReference type="EMBL" id="CAE1229296.1"/>
    </source>
</evidence>
<evidence type="ECO:0000256" key="5">
    <source>
        <dbReference type="ARBA" id="ARBA00023180"/>
    </source>
</evidence>
<organism evidence="9 10">
    <name type="scientific">Acanthosepion pharaonis</name>
    <name type="common">Pharaoh cuttlefish</name>
    <name type="synonym">Sepia pharaonis</name>
    <dbReference type="NCBI Taxonomy" id="158019"/>
    <lineage>
        <taxon>Eukaryota</taxon>
        <taxon>Metazoa</taxon>
        <taxon>Spiralia</taxon>
        <taxon>Lophotrochozoa</taxon>
        <taxon>Mollusca</taxon>
        <taxon>Cephalopoda</taxon>
        <taxon>Coleoidea</taxon>
        <taxon>Decapodiformes</taxon>
        <taxon>Sepiida</taxon>
        <taxon>Sepiina</taxon>
        <taxon>Sepiidae</taxon>
        <taxon>Acanthosepion</taxon>
    </lineage>
</organism>
<name>A0A812BJJ1_ACAPH</name>
<dbReference type="OrthoDB" id="294541at2759"/>
<feature type="transmembrane region" description="Helical" evidence="7">
    <location>
        <begin position="267"/>
        <end position="284"/>
    </location>
</feature>
<evidence type="ECO:0000259" key="8">
    <source>
        <dbReference type="Pfam" id="PF01490"/>
    </source>
</evidence>
<dbReference type="EMBL" id="CAHIKZ030000612">
    <property type="protein sequence ID" value="CAE1229296.1"/>
    <property type="molecule type" value="Genomic_DNA"/>
</dbReference>
<dbReference type="PANTHER" id="PTHR16189:SF0">
    <property type="entry name" value="TRANSMEMBRANE PROTEIN 104"/>
    <property type="match status" value="1"/>
</dbReference>
<feature type="transmembrane region" description="Helical" evidence="7">
    <location>
        <begin position="199"/>
        <end position="218"/>
    </location>
</feature>
<evidence type="ECO:0000256" key="2">
    <source>
        <dbReference type="ARBA" id="ARBA00022692"/>
    </source>
</evidence>
<keyword evidence="5" id="KW-0325">Glycoprotein</keyword>